<protein>
    <recommendedName>
        <fullName evidence="2 3">Single-stranded DNA-binding protein</fullName>
    </recommendedName>
</protein>
<dbReference type="NCBIfam" id="TIGR00621">
    <property type="entry name" value="ssb"/>
    <property type="match status" value="1"/>
</dbReference>
<dbReference type="STRING" id="158189.SpiBuddy_2344"/>
<proteinExistence type="predicted"/>
<reference evidence="6" key="1">
    <citation type="submission" date="2011-02" db="EMBL/GenBank/DDBJ databases">
        <title>Complete sequence of Spirochaeta sp. Buddy.</title>
        <authorList>
            <person name="Lucas S."/>
            <person name="Copeland A."/>
            <person name="Lapidus A."/>
            <person name="Cheng J.-F."/>
            <person name="Goodwin L."/>
            <person name="Pitluck S."/>
            <person name="Zeytun A."/>
            <person name="Detter J.C."/>
            <person name="Han C."/>
            <person name="Tapia R."/>
            <person name="Land M."/>
            <person name="Hauser L."/>
            <person name="Kyrpides N."/>
            <person name="Ivanova N."/>
            <person name="Mikhailova N."/>
            <person name="Pagani I."/>
            <person name="Ritalahti K.M."/>
            <person name="Loeffler F.E."/>
            <person name="Woyke T."/>
        </authorList>
    </citation>
    <scope>NUCLEOTIDE SEQUENCE [LARGE SCALE GENOMIC DNA]</scope>
    <source>
        <strain evidence="6">ATCC BAA-1886 / DSM 22777 / Buddy</strain>
    </source>
</reference>
<sequence length="125" mass="13861">MADMCSIMITGRLTSDSEIKYAGQTPILKFSVAVGRYDKGQNTSSFFDVVQFSRAAESLVGKLTRGKPVVVRGEMRQEFWNSNDGSKKSRWVLVADSFGVQPLGGCQEENPSRLNPYDDDAEIPF</sequence>
<evidence type="ECO:0000313" key="5">
    <source>
        <dbReference type="EMBL" id="ADY14161.1"/>
    </source>
</evidence>
<dbReference type="RefSeq" id="WP_013608010.1">
    <property type="nucleotide sequence ID" value="NC_015152.1"/>
</dbReference>
<keyword evidence="6" id="KW-1185">Reference proteome</keyword>
<dbReference type="GO" id="GO:0006260">
    <property type="term" value="P:DNA replication"/>
    <property type="evidence" value="ECO:0007669"/>
    <property type="project" value="InterPro"/>
</dbReference>
<dbReference type="InterPro" id="IPR000424">
    <property type="entry name" value="Primosome_PriB/ssb"/>
</dbReference>
<evidence type="ECO:0000256" key="4">
    <source>
        <dbReference type="SAM" id="MobiDB-lite"/>
    </source>
</evidence>
<dbReference type="PIRSF" id="PIRSF002070">
    <property type="entry name" value="SSB"/>
    <property type="match status" value="1"/>
</dbReference>
<dbReference type="EMBL" id="CP002541">
    <property type="protein sequence ID" value="ADY14161.1"/>
    <property type="molecule type" value="Genomic_DNA"/>
</dbReference>
<gene>
    <name evidence="5" type="ordered locus">SpiBuddy_2344</name>
</gene>
<dbReference type="Gene3D" id="2.40.50.140">
    <property type="entry name" value="Nucleic acid-binding proteins"/>
    <property type="match status" value="1"/>
</dbReference>
<dbReference type="AlphaFoldDB" id="F0RSQ7"/>
<dbReference type="InterPro" id="IPR012340">
    <property type="entry name" value="NA-bd_OB-fold"/>
</dbReference>
<keyword evidence="1 2" id="KW-0238">DNA-binding</keyword>
<dbReference type="OrthoDB" id="9809878at2"/>
<dbReference type="KEGG" id="sbu:SpiBuddy_2344"/>
<dbReference type="Proteomes" id="UP000008466">
    <property type="component" value="Chromosome"/>
</dbReference>
<dbReference type="SUPFAM" id="SSF50249">
    <property type="entry name" value="Nucleic acid-binding proteins"/>
    <property type="match status" value="1"/>
</dbReference>
<organism evidence="5 6">
    <name type="scientific">Sphaerochaeta globosa (strain ATCC BAA-1886 / DSM 22777 / Buddy)</name>
    <name type="common">Spirochaeta sp. (strain Buddy)</name>
    <dbReference type="NCBI Taxonomy" id="158189"/>
    <lineage>
        <taxon>Bacteria</taxon>
        <taxon>Pseudomonadati</taxon>
        <taxon>Spirochaetota</taxon>
        <taxon>Spirochaetia</taxon>
        <taxon>Spirochaetales</taxon>
        <taxon>Sphaerochaetaceae</taxon>
        <taxon>Sphaerochaeta</taxon>
    </lineage>
</organism>
<dbReference type="GO" id="GO:0003697">
    <property type="term" value="F:single-stranded DNA binding"/>
    <property type="evidence" value="ECO:0007669"/>
    <property type="project" value="InterPro"/>
</dbReference>
<dbReference type="HOGENOM" id="CLU_078758_6_0_12"/>
<dbReference type="PROSITE" id="PS50935">
    <property type="entry name" value="SSB"/>
    <property type="match status" value="1"/>
</dbReference>
<dbReference type="eggNOG" id="COG0629">
    <property type="taxonomic scope" value="Bacteria"/>
</dbReference>
<accession>F0RSQ7</accession>
<dbReference type="InterPro" id="IPR011344">
    <property type="entry name" value="ssDNA-bd"/>
</dbReference>
<name>F0RSQ7_SPHGB</name>
<evidence type="ECO:0000313" key="6">
    <source>
        <dbReference type="Proteomes" id="UP000008466"/>
    </source>
</evidence>
<feature type="region of interest" description="Disordered" evidence="4">
    <location>
        <begin position="103"/>
        <end position="125"/>
    </location>
</feature>
<evidence type="ECO:0000256" key="2">
    <source>
        <dbReference type="PIRNR" id="PIRNR002070"/>
    </source>
</evidence>
<evidence type="ECO:0000256" key="3">
    <source>
        <dbReference type="RuleBase" id="RU000524"/>
    </source>
</evidence>
<evidence type="ECO:0000256" key="1">
    <source>
        <dbReference type="ARBA" id="ARBA00023125"/>
    </source>
</evidence>
<dbReference type="Pfam" id="PF00436">
    <property type="entry name" value="SSB"/>
    <property type="match status" value="1"/>
</dbReference>